<feature type="transmembrane region" description="Helical" evidence="8">
    <location>
        <begin position="354"/>
        <end position="373"/>
    </location>
</feature>
<dbReference type="GO" id="GO:0005886">
    <property type="term" value="C:plasma membrane"/>
    <property type="evidence" value="ECO:0007669"/>
    <property type="project" value="UniProtKB-SubCell"/>
</dbReference>
<dbReference type="GO" id="GO:0022857">
    <property type="term" value="F:transmembrane transporter activity"/>
    <property type="evidence" value="ECO:0007669"/>
    <property type="project" value="InterPro"/>
</dbReference>
<keyword evidence="10" id="KW-1185">Reference proteome</keyword>
<comment type="subcellular location">
    <subcellularLocation>
        <location evidence="1">Cell membrane</location>
        <topology evidence="1">Multi-pass membrane protein</topology>
    </subcellularLocation>
</comment>
<dbReference type="STRING" id="1121316.SAMN02745207_00579"/>
<feature type="transmembrane region" description="Helical" evidence="8">
    <location>
        <begin position="149"/>
        <end position="167"/>
    </location>
</feature>
<feature type="transmembrane region" description="Helical" evidence="8">
    <location>
        <begin position="12"/>
        <end position="34"/>
    </location>
</feature>
<name>A0A1M5RKD8_9CLOT</name>
<feature type="transmembrane region" description="Helical" evidence="8">
    <location>
        <begin position="54"/>
        <end position="73"/>
    </location>
</feature>
<proteinExistence type="inferred from homology"/>
<evidence type="ECO:0000256" key="6">
    <source>
        <dbReference type="ARBA" id="ARBA00022989"/>
    </source>
</evidence>
<keyword evidence="7 8" id="KW-0472">Membrane</keyword>
<feature type="transmembrane region" description="Helical" evidence="8">
    <location>
        <begin position="414"/>
        <end position="443"/>
    </location>
</feature>
<keyword evidence="5 8" id="KW-0812">Transmembrane</keyword>
<feature type="transmembrane region" description="Helical" evidence="8">
    <location>
        <begin position="232"/>
        <end position="253"/>
    </location>
</feature>
<dbReference type="AlphaFoldDB" id="A0A1M5RKD8"/>
<organism evidence="9 10">
    <name type="scientific">Clostridium grantii DSM 8605</name>
    <dbReference type="NCBI Taxonomy" id="1121316"/>
    <lineage>
        <taxon>Bacteria</taxon>
        <taxon>Bacillati</taxon>
        <taxon>Bacillota</taxon>
        <taxon>Clostridia</taxon>
        <taxon>Eubacteriales</taxon>
        <taxon>Clostridiaceae</taxon>
        <taxon>Clostridium</taxon>
    </lineage>
</organism>
<evidence type="ECO:0000313" key="10">
    <source>
        <dbReference type="Proteomes" id="UP000184447"/>
    </source>
</evidence>
<feature type="transmembrane region" description="Helical" evidence="8">
    <location>
        <begin position="455"/>
        <end position="473"/>
    </location>
</feature>
<keyword evidence="4" id="KW-1003">Cell membrane</keyword>
<evidence type="ECO:0000256" key="3">
    <source>
        <dbReference type="ARBA" id="ARBA00022448"/>
    </source>
</evidence>
<keyword evidence="6 8" id="KW-1133">Transmembrane helix</keyword>
<dbReference type="Pfam" id="PF02028">
    <property type="entry name" value="BCCT"/>
    <property type="match status" value="1"/>
</dbReference>
<feature type="transmembrane region" description="Helical" evidence="8">
    <location>
        <begin position="479"/>
        <end position="504"/>
    </location>
</feature>
<evidence type="ECO:0000256" key="7">
    <source>
        <dbReference type="ARBA" id="ARBA00023136"/>
    </source>
</evidence>
<dbReference type="NCBIfam" id="TIGR00842">
    <property type="entry name" value="bcct"/>
    <property type="match status" value="1"/>
</dbReference>
<evidence type="ECO:0000313" key="9">
    <source>
        <dbReference type="EMBL" id="SHH26671.1"/>
    </source>
</evidence>
<dbReference type="PANTHER" id="PTHR30047">
    <property type="entry name" value="HIGH-AFFINITY CHOLINE TRANSPORT PROTEIN-RELATED"/>
    <property type="match status" value="1"/>
</dbReference>
<evidence type="ECO:0000256" key="4">
    <source>
        <dbReference type="ARBA" id="ARBA00022475"/>
    </source>
</evidence>
<dbReference type="PANTHER" id="PTHR30047:SF7">
    <property type="entry name" value="HIGH-AFFINITY CHOLINE TRANSPORT PROTEIN"/>
    <property type="match status" value="1"/>
</dbReference>
<evidence type="ECO:0000256" key="1">
    <source>
        <dbReference type="ARBA" id="ARBA00004651"/>
    </source>
</evidence>
<accession>A0A1M5RKD8</accession>
<evidence type="ECO:0000256" key="2">
    <source>
        <dbReference type="ARBA" id="ARBA00005658"/>
    </source>
</evidence>
<evidence type="ECO:0000256" key="5">
    <source>
        <dbReference type="ARBA" id="ARBA00022692"/>
    </source>
</evidence>
<feature type="transmembrane region" description="Helical" evidence="8">
    <location>
        <begin position="260"/>
        <end position="278"/>
    </location>
</feature>
<dbReference type="Proteomes" id="UP000184447">
    <property type="component" value="Unassembled WGS sequence"/>
</dbReference>
<protein>
    <submittedName>
        <fullName evidence="9">Betaine/carnitine transporter, BCCT family</fullName>
    </submittedName>
</protein>
<dbReference type="InterPro" id="IPR000060">
    <property type="entry name" value="BCCT_transptr"/>
</dbReference>
<keyword evidence="3" id="KW-0813">Transport</keyword>
<dbReference type="EMBL" id="FQXM01000003">
    <property type="protein sequence ID" value="SHH26671.1"/>
    <property type="molecule type" value="Genomic_DNA"/>
</dbReference>
<dbReference type="OrthoDB" id="9775735at2"/>
<feature type="transmembrane region" description="Helical" evidence="8">
    <location>
        <begin position="200"/>
        <end position="226"/>
    </location>
</feature>
<dbReference type="RefSeq" id="WP_084133372.1">
    <property type="nucleotide sequence ID" value="NZ_FQXM01000003.1"/>
</dbReference>
<comment type="similarity">
    <text evidence="2">Belongs to the BCCT transporter (TC 2.A.15) family.</text>
</comment>
<feature type="transmembrane region" description="Helical" evidence="8">
    <location>
        <begin position="93"/>
        <end position="113"/>
    </location>
</feature>
<reference evidence="9 10" key="1">
    <citation type="submission" date="2016-11" db="EMBL/GenBank/DDBJ databases">
        <authorList>
            <person name="Jaros S."/>
            <person name="Januszkiewicz K."/>
            <person name="Wedrychowicz H."/>
        </authorList>
    </citation>
    <scope>NUCLEOTIDE SEQUENCE [LARGE SCALE GENOMIC DNA]</scope>
    <source>
        <strain evidence="9 10">DSM 8605</strain>
    </source>
</reference>
<gene>
    <name evidence="9" type="ORF">SAMN02745207_00579</name>
</gene>
<evidence type="ECO:0000256" key="8">
    <source>
        <dbReference type="SAM" id="Phobius"/>
    </source>
</evidence>
<sequence>MFIKKTNNELEIDWALTLIPLAIIIALFLLLMVFPESSANTIEFLRNIFVGQFGSFYMIFGLGVFLITLWLAFSKFGAVKLGNIEKPRFSTFAWGSMIFTSTMAADILYWSLIEWSYYFGASPFGMKNMSLAQKQDFSSSYSLFHWGPIPWSFYILPAVAYGYMFFVKKRKRQTLSEACRSTIGSKADGFLGKTIDIFSIVGLLAGTATTFSLATPLLSLIIARVFGIEQSISLSIGILLFIAIVYTTAVTIGIKGISKLANLCVLLFAALVCMFIFLGPTKYIIESSVTGLGKMVQDFFGMATWMDPLRISGENGSGFPQDWTIFYWAYWIAWFVATPFFIGKISEGRTIKQTILGGLTCGLLGTYTSFMVFGNFGLFQQVTGKIDAAAMVANGTNPSEVIVTIINQIPFSNFAMILLALAMIAFYASTFDAITLVVSEYSVKNLQNVEEPPKMLRVFWALIFIILPIALIFNESTLYMLQTFSIVAAFPLALIMGLIIYSFLKDISLDFKSLEKETQNIQNTPLILKEVVATESEKNID</sequence>
<feature type="transmembrane region" description="Helical" evidence="8">
    <location>
        <begin position="325"/>
        <end position="342"/>
    </location>
</feature>